<gene>
    <name evidence="1" type="ORF">CEV33_2286</name>
</gene>
<proteinExistence type="predicted"/>
<dbReference type="RefSeq" id="WP_235818434.1">
    <property type="nucleotide sequence ID" value="NZ_JBHEER010000001.1"/>
</dbReference>
<accession>A0A256F7U1</accession>
<dbReference type="EMBL" id="NNRL01000163">
    <property type="protein sequence ID" value="OYR10820.1"/>
    <property type="molecule type" value="Genomic_DNA"/>
</dbReference>
<comment type="caution">
    <text evidence="1">The sequence shown here is derived from an EMBL/GenBank/DDBJ whole genome shotgun (WGS) entry which is preliminary data.</text>
</comment>
<protein>
    <submittedName>
        <fullName evidence="1">TetR family transcriptional regulator</fullName>
    </submittedName>
</protein>
<keyword evidence="2" id="KW-1185">Reference proteome</keyword>
<organism evidence="1 2">
    <name type="scientific">Brucella grignonensis</name>
    <dbReference type="NCBI Taxonomy" id="94627"/>
    <lineage>
        <taxon>Bacteria</taxon>
        <taxon>Pseudomonadati</taxon>
        <taxon>Pseudomonadota</taxon>
        <taxon>Alphaproteobacteria</taxon>
        <taxon>Hyphomicrobiales</taxon>
        <taxon>Brucellaceae</taxon>
        <taxon>Brucella/Ochrobactrum group</taxon>
        <taxon>Brucella</taxon>
    </lineage>
</organism>
<dbReference type="AlphaFoldDB" id="A0A256F7U1"/>
<dbReference type="Proteomes" id="UP000216478">
    <property type="component" value="Unassembled WGS sequence"/>
</dbReference>
<sequence>MALRKRFITFYCEQLDSELNTIPVNDGNGQAAGAWKIDNMRLLATLLFHALHDAVDDFIIRSGTIERTNMVRGVQDLFLKADRS</sequence>
<evidence type="ECO:0000313" key="2">
    <source>
        <dbReference type="Proteomes" id="UP000216478"/>
    </source>
</evidence>
<evidence type="ECO:0000313" key="1">
    <source>
        <dbReference type="EMBL" id="OYR10820.1"/>
    </source>
</evidence>
<name>A0A256F7U1_9HYPH</name>
<reference evidence="1 2" key="1">
    <citation type="submission" date="2017-07" db="EMBL/GenBank/DDBJ databases">
        <title>Phylogenetic study on the rhizospheric bacterium Ochrobactrum sp. A44.</title>
        <authorList>
            <person name="Krzyzanowska D.M."/>
            <person name="Ossowicki A."/>
            <person name="Rajewska M."/>
            <person name="Maciag T."/>
            <person name="Kaczynski Z."/>
            <person name="Czerwicka M."/>
            <person name="Jafra S."/>
        </authorList>
    </citation>
    <scope>NUCLEOTIDE SEQUENCE [LARGE SCALE GENOMIC DNA]</scope>
    <source>
        <strain evidence="1 2">OgA9a</strain>
    </source>
</reference>